<dbReference type="RefSeq" id="WP_039097846.1">
    <property type="nucleotide sequence ID" value="NZ_JTDN01000003.1"/>
</dbReference>
<proteinExistence type="predicted"/>
<dbReference type="AlphaFoldDB" id="A0A0B2BRU8"/>
<organism evidence="1 2">
    <name type="scientific">Croceibacterium mercuriale</name>
    <dbReference type="NCBI Taxonomy" id="1572751"/>
    <lineage>
        <taxon>Bacteria</taxon>
        <taxon>Pseudomonadati</taxon>
        <taxon>Pseudomonadota</taxon>
        <taxon>Alphaproteobacteria</taxon>
        <taxon>Sphingomonadales</taxon>
        <taxon>Erythrobacteraceae</taxon>
        <taxon>Croceibacterium</taxon>
    </lineage>
</organism>
<accession>A0A0B2BRU8</accession>
<name>A0A0B2BRU8_9SPHN</name>
<reference evidence="1 2" key="1">
    <citation type="submission" date="2014-11" db="EMBL/GenBank/DDBJ databases">
        <title>Draft genome sequence of Kirrobacter mercurialis.</title>
        <authorList>
            <person name="Coil D.A."/>
            <person name="Eisen J.A."/>
        </authorList>
    </citation>
    <scope>NUCLEOTIDE SEQUENCE [LARGE SCALE GENOMIC DNA]</scope>
    <source>
        <strain evidence="1 2">Coronado</strain>
    </source>
</reference>
<comment type="caution">
    <text evidence="1">The sequence shown here is derived from an EMBL/GenBank/DDBJ whole genome shotgun (WGS) entry which is preliminary data.</text>
</comment>
<dbReference type="OrthoDB" id="7505158at2"/>
<dbReference type="STRING" id="1572751.PK98_14975"/>
<gene>
    <name evidence="1" type="ORF">PK98_14975</name>
</gene>
<keyword evidence="2" id="KW-1185">Reference proteome</keyword>
<evidence type="ECO:0000313" key="2">
    <source>
        <dbReference type="Proteomes" id="UP000030988"/>
    </source>
</evidence>
<protein>
    <submittedName>
        <fullName evidence="1">Uncharacterized protein</fullName>
    </submittedName>
</protein>
<dbReference type="Proteomes" id="UP000030988">
    <property type="component" value="Unassembled WGS sequence"/>
</dbReference>
<dbReference type="EMBL" id="JTDN01000003">
    <property type="protein sequence ID" value="KHL24268.1"/>
    <property type="molecule type" value="Genomic_DNA"/>
</dbReference>
<sequence>MSVFELAVANAITHEDMRSAPQTAARLAHWFLQPVADSQVMESIARMHAQGWLTSAGQRFSDWHLTPEGIDTITTLTGGSIRMIDRGQGLIKASILMGLVNTSKEPS</sequence>
<evidence type="ECO:0000313" key="1">
    <source>
        <dbReference type="EMBL" id="KHL24268.1"/>
    </source>
</evidence>